<keyword evidence="2" id="KW-1185">Reference proteome</keyword>
<proteinExistence type="predicted"/>
<sequence length="116" mass="12817">MNKSENIGIDRADFITRLRQKGYVFREYTYTPGLYHMPPELQMLHTSASMQHLQVHHPHALHALPHGHAHAHGHAAAHGHVAAHAHGLAAGMPHAATLGQLPAPLCHRHNTLYRAP</sequence>
<name>A0AAU9TUU6_EUPED</name>
<dbReference type="EMBL" id="CAKOGL010000008">
    <property type="protein sequence ID" value="CAH2089642.1"/>
    <property type="molecule type" value="Genomic_DNA"/>
</dbReference>
<dbReference type="Proteomes" id="UP001153954">
    <property type="component" value="Unassembled WGS sequence"/>
</dbReference>
<evidence type="ECO:0000313" key="2">
    <source>
        <dbReference type="Proteomes" id="UP001153954"/>
    </source>
</evidence>
<dbReference type="AlphaFoldDB" id="A0AAU9TUU6"/>
<evidence type="ECO:0000313" key="1">
    <source>
        <dbReference type="EMBL" id="CAH2089642.1"/>
    </source>
</evidence>
<organism evidence="1 2">
    <name type="scientific">Euphydryas editha</name>
    <name type="common">Edith's checkerspot</name>
    <dbReference type="NCBI Taxonomy" id="104508"/>
    <lineage>
        <taxon>Eukaryota</taxon>
        <taxon>Metazoa</taxon>
        <taxon>Ecdysozoa</taxon>
        <taxon>Arthropoda</taxon>
        <taxon>Hexapoda</taxon>
        <taxon>Insecta</taxon>
        <taxon>Pterygota</taxon>
        <taxon>Neoptera</taxon>
        <taxon>Endopterygota</taxon>
        <taxon>Lepidoptera</taxon>
        <taxon>Glossata</taxon>
        <taxon>Ditrysia</taxon>
        <taxon>Papilionoidea</taxon>
        <taxon>Nymphalidae</taxon>
        <taxon>Nymphalinae</taxon>
        <taxon>Euphydryas</taxon>
    </lineage>
</organism>
<reference evidence="1" key="1">
    <citation type="submission" date="2022-03" db="EMBL/GenBank/DDBJ databases">
        <authorList>
            <person name="Tunstrom K."/>
        </authorList>
    </citation>
    <scope>NUCLEOTIDE SEQUENCE</scope>
</reference>
<accession>A0AAU9TUU6</accession>
<gene>
    <name evidence="1" type="ORF">EEDITHA_LOCUS5675</name>
</gene>
<protein>
    <submittedName>
        <fullName evidence="1">Uncharacterized protein</fullName>
    </submittedName>
</protein>
<comment type="caution">
    <text evidence="1">The sequence shown here is derived from an EMBL/GenBank/DDBJ whole genome shotgun (WGS) entry which is preliminary data.</text>
</comment>